<keyword evidence="2 3" id="KW-0378">Hydrolase</keyword>
<dbReference type="SFLD" id="SFLDG01129">
    <property type="entry name" value="C1.5:_HAD__Beta-PGM__Phosphata"/>
    <property type="match status" value="1"/>
</dbReference>
<comment type="catalytic activity">
    <reaction evidence="3">
        <text>an (S)-2-haloacid + H2O = a (2R)-2-hydroxycarboxylate + a halide anion + H(+)</text>
        <dbReference type="Rhea" id="RHEA:11192"/>
        <dbReference type="ChEBI" id="CHEBI:15377"/>
        <dbReference type="ChEBI" id="CHEBI:15378"/>
        <dbReference type="ChEBI" id="CHEBI:16042"/>
        <dbReference type="ChEBI" id="CHEBI:58314"/>
        <dbReference type="ChEBI" id="CHEBI:137405"/>
        <dbReference type="EC" id="3.8.1.2"/>
    </reaction>
</comment>
<dbReference type="Gene3D" id="1.10.150.240">
    <property type="entry name" value="Putative phosphatase, domain 2"/>
    <property type="match status" value="1"/>
</dbReference>
<dbReference type="InterPro" id="IPR006328">
    <property type="entry name" value="2-HAD"/>
</dbReference>
<dbReference type="NCBIfam" id="TIGR01493">
    <property type="entry name" value="HAD-SF-IA-v2"/>
    <property type="match status" value="1"/>
</dbReference>
<evidence type="ECO:0000256" key="3">
    <source>
        <dbReference type="RuleBase" id="RU368077"/>
    </source>
</evidence>
<dbReference type="Proteomes" id="UP000636264">
    <property type="component" value="Unassembled WGS sequence"/>
</dbReference>
<keyword evidence="5" id="KW-1185">Reference proteome</keyword>
<reference evidence="4" key="1">
    <citation type="journal article" date="2014" name="Int. J. Syst. Evol. Microbiol.">
        <title>Complete genome sequence of Corynebacterium casei LMG S-19264T (=DSM 44701T), isolated from a smear-ripened cheese.</title>
        <authorList>
            <consortium name="US DOE Joint Genome Institute (JGI-PGF)"/>
            <person name="Walter F."/>
            <person name="Albersmeier A."/>
            <person name="Kalinowski J."/>
            <person name="Ruckert C."/>
        </authorList>
    </citation>
    <scope>NUCLEOTIDE SEQUENCE</scope>
    <source>
        <strain evidence="4">CGMCC 1.15320</strain>
    </source>
</reference>
<name>A0A916W7V2_9HYPH</name>
<protein>
    <recommendedName>
        <fullName evidence="3">(S)-2-haloacid dehalogenase</fullName>
        <ecNumber evidence="3">3.8.1.2</ecNumber>
    </recommendedName>
    <alternativeName>
        <fullName evidence="3">2-haloalkanoic acid dehalogenase</fullName>
    </alternativeName>
    <alternativeName>
        <fullName evidence="3">Halocarboxylic acid halidohydrolase</fullName>
    </alternativeName>
    <alternativeName>
        <fullName evidence="3">L-2-haloacid dehalogenase</fullName>
    </alternativeName>
</protein>
<dbReference type="AlphaFoldDB" id="A0A916W7V2"/>
<dbReference type="InterPro" id="IPR023214">
    <property type="entry name" value="HAD_sf"/>
</dbReference>
<evidence type="ECO:0000256" key="2">
    <source>
        <dbReference type="ARBA" id="ARBA00022801"/>
    </source>
</evidence>
<comment type="similarity">
    <text evidence="1 3">Belongs to the HAD-like hydrolase superfamily. S-2-haloalkanoic acid dehalogenase family.</text>
</comment>
<comment type="caution">
    <text evidence="4">The sequence shown here is derived from an EMBL/GenBank/DDBJ whole genome shotgun (WGS) entry which is preliminary data.</text>
</comment>
<dbReference type="InterPro" id="IPR023198">
    <property type="entry name" value="PGP-like_dom2"/>
</dbReference>
<organism evidence="4 5">
    <name type="scientific">Nitratireductor aestuarii</name>
    <dbReference type="NCBI Taxonomy" id="1735103"/>
    <lineage>
        <taxon>Bacteria</taxon>
        <taxon>Pseudomonadati</taxon>
        <taxon>Pseudomonadota</taxon>
        <taxon>Alphaproteobacteria</taxon>
        <taxon>Hyphomicrobiales</taxon>
        <taxon>Phyllobacteriaceae</taxon>
        <taxon>Nitratireductor</taxon>
    </lineage>
</organism>
<dbReference type="PRINTS" id="PR00413">
    <property type="entry name" value="HADHALOGNASE"/>
</dbReference>
<accession>A0A916W7V2</accession>
<dbReference type="SFLD" id="SFLDS00003">
    <property type="entry name" value="Haloacid_Dehalogenase"/>
    <property type="match status" value="1"/>
</dbReference>
<dbReference type="PANTHER" id="PTHR43316">
    <property type="entry name" value="HYDROLASE, HALOACID DELAHOGENASE-RELATED"/>
    <property type="match status" value="1"/>
</dbReference>
<dbReference type="SFLD" id="SFLDG01135">
    <property type="entry name" value="C1.5.6:_HAD__Beta-PGM__Phospha"/>
    <property type="match status" value="1"/>
</dbReference>
<gene>
    <name evidence="4" type="ORF">GCM10011385_32800</name>
</gene>
<dbReference type="PANTHER" id="PTHR43316:SF3">
    <property type="entry name" value="HALOACID DEHALOGENASE, TYPE II (AFU_ORTHOLOGUE AFUA_2G07750)-RELATED"/>
    <property type="match status" value="1"/>
</dbReference>
<evidence type="ECO:0000313" key="4">
    <source>
        <dbReference type="EMBL" id="GGA76238.1"/>
    </source>
</evidence>
<evidence type="ECO:0000313" key="5">
    <source>
        <dbReference type="Proteomes" id="UP000636264"/>
    </source>
</evidence>
<evidence type="ECO:0000256" key="1">
    <source>
        <dbReference type="ARBA" id="ARBA00008106"/>
    </source>
</evidence>
<sequence>MQSSAFIFDAYGTLFDVHSAVRRHAAKLGPDGQRMSEIWRTKQLEYSWVGTLMGEPTDFWNLTERALDYAFKKVPSADRSQRDNLLEAYWQLDCYPEVPTVLSALKHAGHRVGILSNGRMDMLQSAVRNSAIDGFLDDIFSVDQVGRFKPAAQVYEMVSTAWRLYPAAISFQSSNRWDVAGARNYGFRAVWINRTNEPDEYQAQAPDLILPSLSGLTP</sequence>
<dbReference type="NCBIfam" id="TIGR01428">
    <property type="entry name" value="HAD_type_II"/>
    <property type="match status" value="1"/>
</dbReference>
<dbReference type="InterPro" id="IPR051540">
    <property type="entry name" value="S-2-haloacid_dehalogenase"/>
</dbReference>
<dbReference type="GO" id="GO:0018784">
    <property type="term" value="F:(S)-2-haloacid dehalogenase activity"/>
    <property type="evidence" value="ECO:0007669"/>
    <property type="project" value="UniProtKB-UniRule"/>
</dbReference>
<proteinExistence type="inferred from homology"/>
<comment type="function">
    <text evidence="3">Catalyzes the hydrolytic dehalogenation of small (S)-2-haloalkanoic acids to yield the corresponding (R)-2-hydroxyalkanoic acids.</text>
</comment>
<dbReference type="SFLD" id="SFLDF00045">
    <property type="entry name" value="2-haloacid_dehalogenase"/>
    <property type="match status" value="1"/>
</dbReference>
<dbReference type="EMBL" id="BMIF01000011">
    <property type="protein sequence ID" value="GGA76238.1"/>
    <property type="molecule type" value="Genomic_DNA"/>
</dbReference>
<dbReference type="InterPro" id="IPR036412">
    <property type="entry name" value="HAD-like_sf"/>
</dbReference>
<dbReference type="InterPro" id="IPR006439">
    <property type="entry name" value="HAD-SF_hydro_IA"/>
</dbReference>
<dbReference type="SUPFAM" id="SSF56784">
    <property type="entry name" value="HAD-like"/>
    <property type="match status" value="1"/>
</dbReference>
<dbReference type="RefSeq" id="WP_188722181.1">
    <property type="nucleotide sequence ID" value="NZ_BMIF01000011.1"/>
</dbReference>
<dbReference type="CDD" id="cd02588">
    <property type="entry name" value="HAD_L2-DEX"/>
    <property type="match status" value="1"/>
</dbReference>
<dbReference type="Pfam" id="PF00702">
    <property type="entry name" value="Hydrolase"/>
    <property type="match status" value="1"/>
</dbReference>
<dbReference type="EC" id="3.8.1.2" evidence="3"/>
<dbReference type="Gene3D" id="3.40.50.1000">
    <property type="entry name" value="HAD superfamily/HAD-like"/>
    <property type="match status" value="1"/>
</dbReference>
<reference evidence="4" key="2">
    <citation type="submission" date="2020-09" db="EMBL/GenBank/DDBJ databases">
        <authorList>
            <person name="Sun Q."/>
            <person name="Zhou Y."/>
        </authorList>
    </citation>
    <scope>NUCLEOTIDE SEQUENCE</scope>
    <source>
        <strain evidence="4">CGMCC 1.15320</strain>
    </source>
</reference>